<feature type="transmembrane region" description="Helical" evidence="1">
    <location>
        <begin position="113"/>
        <end position="136"/>
    </location>
</feature>
<dbReference type="PATRIC" id="fig|1230458.4.peg.4456"/>
<dbReference type="EMBL" id="AOIL01000070">
    <property type="protein sequence ID" value="ELY84879.1"/>
    <property type="molecule type" value="Genomic_DNA"/>
</dbReference>
<evidence type="ECO:0000259" key="2">
    <source>
        <dbReference type="Pfam" id="PF02517"/>
    </source>
</evidence>
<keyword evidence="1" id="KW-1133">Transmembrane helix</keyword>
<evidence type="ECO:0000313" key="3">
    <source>
        <dbReference type="EMBL" id="ELY84879.1"/>
    </source>
</evidence>
<protein>
    <submittedName>
        <fullName evidence="3">Abortive infection protein</fullName>
    </submittedName>
</protein>
<dbReference type="GO" id="GO:0004175">
    <property type="term" value="F:endopeptidase activity"/>
    <property type="evidence" value="ECO:0007669"/>
    <property type="project" value="UniProtKB-ARBA"/>
</dbReference>
<dbReference type="STRING" id="1230458.C484_22068"/>
<gene>
    <name evidence="3" type="ORF">C484_22068</name>
</gene>
<comment type="caution">
    <text evidence="3">The sequence shown here is derived from an EMBL/GenBank/DDBJ whole genome shotgun (WGS) entry which is preliminary data.</text>
</comment>
<dbReference type="OrthoDB" id="331240at2157"/>
<feature type="domain" description="CAAX prenyl protease 2/Lysostaphin resistance protein A-like" evidence="2">
    <location>
        <begin position="161"/>
        <end position="256"/>
    </location>
</feature>
<dbReference type="GO" id="GO:0080120">
    <property type="term" value="P:CAAX-box protein maturation"/>
    <property type="evidence" value="ECO:0007669"/>
    <property type="project" value="UniProtKB-ARBA"/>
</dbReference>
<sequence>MTESAVDGTPNRSARERLLYDSSRNRLRATWRVLVPLAVAVAIYAVGQQLVTRYAAAVLEPLADETSRMIATAALLLALAAAVALAGVAGLLVASRLDRRPLSSYGFDASRRWVADFTAGVLVGVVASAGAVAYQAARGYATLDTAVTGVGVDSPLLGGIILLVLVVFLLANNTFEEIVFRAVLIGTAAEGFRSRSVGPTAAVVGAIAVSLPVFGALHLLSGGLAAIVTSAIGGVLFAAAYVLTGQLALPIGVHFGGVAILSVHQQPVSTDPELTLPSLVVAEQTGDPSLLVGVEFWIVRLLLGVALLCLWVYATYGDLSIADRVRPAESDSER</sequence>
<feature type="transmembrane region" description="Helical" evidence="1">
    <location>
        <begin position="297"/>
        <end position="316"/>
    </location>
</feature>
<feature type="transmembrane region" description="Helical" evidence="1">
    <location>
        <begin position="29"/>
        <end position="50"/>
    </location>
</feature>
<name>L9ZEU9_9EURY</name>
<organism evidence="3 4">
    <name type="scientific">Natrialba taiwanensis DSM 12281</name>
    <dbReference type="NCBI Taxonomy" id="1230458"/>
    <lineage>
        <taxon>Archaea</taxon>
        <taxon>Methanobacteriati</taxon>
        <taxon>Methanobacteriota</taxon>
        <taxon>Stenosarchaea group</taxon>
        <taxon>Halobacteria</taxon>
        <taxon>Halobacteriales</taxon>
        <taxon>Natrialbaceae</taxon>
        <taxon>Natrialba</taxon>
    </lineage>
</organism>
<dbReference type="Proteomes" id="UP000011648">
    <property type="component" value="Unassembled WGS sequence"/>
</dbReference>
<feature type="transmembrane region" description="Helical" evidence="1">
    <location>
        <begin position="156"/>
        <end position="175"/>
    </location>
</feature>
<feature type="transmembrane region" description="Helical" evidence="1">
    <location>
        <begin position="70"/>
        <end position="93"/>
    </location>
</feature>
<reference evidence="3 4" key="1">
    <citation type="journal article" date="2014" name="PLoS Genet.">
        <title>Phylogenetically driven sequencing of extremely halophilic archaea reveals strategies for static and dynamic osmo-response.</title>
        <authorList>
            <person name="Becker E.A."/>
            <person name="Seitzer P.M."/>
            <person name="Tritt A."/>
            <person name="Larsen D."/>
            <person name="Krusor M."/>
            <person name="Yao A.I."/>
            <person name="Wu D."/>
            <person name="Madern D."/>
            <person name="Eisen J.A."/>
            <person name="Darling A.E."/>
            <person name="Facciotti M.T."/>
        </authorList>
    </citation>
    <scope>NUCLEOTIDE SEQUENCE [LARGE SCALE GENOMIC DNA]</scope>
    <source>
        <strain evidence="3 4">DSM 12281</strain>
    </source>
</reference>
<keyword evidence="1" id="KW-0812">Transmembrane</keyword>
<keyword evidence="1" id="KW-0472">Membrane</keyword>
<accession>L9ZEU9</accession>
<dbReference type="InterPro" id="IPR003675">
    <property type="entry name" value="Rce1/LyrA-like_dom"/>
</dbReference>
<keyword evidence="4" id="KW-1185">Reference proteome</keyword>
<dbReference type="AlphaFoldDB" id="L9ZEU9"/>
<feature type="transmembrane region" description="Helical" evidence="1">
    <location>
        <begin position="223"/>
        <end position="242"/>
    </location>
</feature>
<dbReference type="RefSeq" id="WP_006827963.1">
    <property type="nucleotide sequence ID" value="NZ_AOIL01000070.1"/>
</dbReference>
<dbReference type="Pfam" id="PF02517">
    <property type="entry name" value="Rce1-like"/>
    <property type="match status" value="1"/>
</dbReference>
<proteinExistence type="predicted"/>
<dbReference type="PANTHER" id="PTHR39430">
    <property type="entry name" value="MEMBRANE-ASSOCIATED PROTEASE-RELATED"/>
    <property type="match status" value="1"/>
</dbReference>
<evidence type="ECO:0000256" key="1">
    <source>
        <dbReference type="SAM" id="Phobius"/>
    </source>
</evidence>
<evidence type="ECO:0000313" key="4">
    <source>
        <dbReference type="Proteomes" id="UP000011648"/>
    </source>
</evidence>
<feature type="transmembrane region" description="Helical" evidence="1">
    <location>
        <begin position="196"/>
        <end position="217"/>
    </location>
</feature>
<dbReference type="PANTHER" id="PTHR39430:SF1">
    <property type="entry name" value="PROTEASE"/>
    <property type="match status" value="1"/>
</dbReference>